<evidence type="ECO:0000256" key="8">
    <source>
        <dbReference type="ARBA" id="ARBA00047776"/>
    </source>
</evidence>
<dbReference type="PIRSF" id="PIRSF000362">
    <property type="entry name" value="FNR"/>
    <property type="match status" value="1"/>
</dbReference>
<evidence type="ECO:0000256" key="6">
    <source>
        <dbReference type="ARBA" id="ARBA00022857"/>
    </source>
</evidence>
<dbReference type="EMBL" id="BA000035">
    <property type="protein sequence ID" value="BAC19402.1"/>
    <property type="molecule type" value="Genomic_DNA"/>
</dbReference>
<dbReference type="InterPro" id="IPR023753">
    <property type="entry name" value="FAD/NAD-binding_dom"/>
</dbReference>
<proteinExistence type="inferred from homology"/>
<evidence type="ECO:0000259" key="11">
    <source>
        <dbReference type="Pfam" id="PF07992"/>
    </source>
</evidence>
<evidence type="ECO:0000313" key="12">
    <source>
        <dbReference type="EMBL" id="BAC19402.1"/>
    </source>
</evidence>
<dbReference type="KEGG" id="cef:CE2592"/>
<organism evidence="12 13">
    <name type="scientific">Corynebacterium efficiens (strain DSM 44549 / YS-314 / AJ 12310 / JCM 11189 / NBRC 100395)</name>
    <dbReference type="NCBI Taxonomy" id="196164"/>
    <lineage>
        <taxon>Bacteria</taxon>
        <taxon>Bacillati</taxon>
        <taxon>Actinomycetota</taxon>
        <taxon>Actinomycetes</taxon>
        <taxon>Mycobacteriales</taxon>
        <taxon>Corynebacteriaceae</taxon>
        <taxon>Corynebacterium</taxon>
    </lineage>
</organism>
<dbReference type="eggNOG" id="COG0493">
    <property type="taxonomic scope" value="Bacteria"/>
</dbReference>
<dbReference type="PANTHER" id="PTHR48467">
    <property type="entry name" value="GLUTAMATE SYNTHASE 1 [NADH], CHLOROPLASTIC-LIKE"/>
    <property type="match status" value="1"/>
</dbReference>
<evidence type="ECO:0000256" key="7">
    <source>
        <dbReference type="ARBA" id="ARBA00023002"/>
    </source>
</evidence>
<dbReference type="Gene3D" id="3.50.50.60">
    <property type="entry name" value="FAD/NAD(P)-binding domain"/>
    <property type="match status" value="1"/>
</dbReference>
<feature type="binding site" evidence="9">
    <location>
        <position position="68"/>
    </location>
    <ligand>
        <name>FAD</name>
        <dbReference type="ChEBI" id="CHEBI:57692"/>
    </ligand>
</feature>
<comment type="cofactor">
    <cofactor evidence="1 9">
        <name>FAD</name>
        <dbReference type="ChEBI" id="CHEBI:57692"/>
    </cofactor>
</comment>
<reference evidence="12 13" key="1">
    <citation type="journal article" date="2003" name="Genome Res.">
        <title>Comparative complete genome sequence analysis of the amino acid replacements responsible for the thermostability of Corynebacterium efficiens.</title>
        <authorList>
            <person name="Nishio Y."/>
            <person name="Nakamura Y."/>
            <person name="Kawarabayasi Y."/>
            <person name="Usuda Y."/>
            <person name="Kimura E."/>
            <person name="Sugimoto S."/>
            <person name="Matsui K."/>
            <person name="Yamagishi A."/>
            <person name="Kikuchi H."/>
            <person name="Ikeo K."/>
            <person name="Gojobori T."/>
        </authorList>
    </citation>
    <scope>NUCLEOTIDE SEQUENCE [LARGE SCALE GENOMIC DNA]</scope>
    <source>
        <strain evidence="13">DSM 44549 / YS-314 / AJ 12310 / JCM 11189 / NBRC 100395</strain>
    </source>
</reference>
<evidence type="ECO:0000256" key="9">
    <source>
        <dbReference type="PIRSR" id="PIRSR000362-1"/>
    </source>
</evidence>
<feature type="binding site" evidence="9">
    <location>
        <position position="60"/>
    </location>
    <ligand>
        <name>FAD</name>
        <dbReference type="ChEBI" id="CHEBI:57692"/>
    </ligand>
</feature>
<evidence type="ECO:0000256" key="5">
    <source>
        <dbReference type="ARBA" id="ARBA00022827"/>
    </source>
</evidence>
<keyword evidence="7" id="KW-0560">Oxidoreductase</keyword>
<dbReference type="EC" id="1.18.1.2" evidence="3"/>
<dbReference type="InterPro" id="IPR021163">
    <property type="entry name" value="Ferredox_Rdtase_adrenod"/>
</dbReference>
<dbReference type="SUPFAM" id="SSF51971">
    <property type="entry name" value="Nucleotide-binding domain"/>
    <property type="match status" value="1"/>
</dbReference>
<feature type="binding site" evidence="10">
    <location>
        <position position="230"/>
    </location>
    <ligand>
        <name>NADP(+)</name>
        <dbReference type="ChEBI" id="CHEBI:58349"/>
    </ligand>
</feature>
<dbReference type="AlphaFoldDB" id="Q8FMB5"/>
<evidence type="ECO:0000256" key="1">
    <source>
        <dbReference type="ARBA" id="ARBA00001974"/>
    </source>
</evidence>
<dbReference type="Proteomes" id="UP000001409">
    <property type="component" value="Chromosome"/>
</dbReference>
<name>Q8FMB5_COREF</name>
<dbReference type="Pfam" id="PF07992">
    <property type="entry name" value="Pyr_redox_2"/>
    <property type="match status" value="1"/>
</dbReference>
<evidence type="ECO:0000256" key="3">
    <source>
        <dbReference type="ARBA" id="ARBA00013223"/>
    </source>
</evidence>
<evidence type="ECO:0000313" key="13">
    <source>
        <dbReference type="Proteomes" id="UP000001409"/>
    </source>
</evidence>
<keyword evidence="4" id="KW-0285">Flavoprotein</keyword>
<keyword evidence="6 10" id="KW-0521">NADP</keyword>
<dbReference type="GO" id="GO:0004324">
    <property type="term" value="F:ferredoxin-NADP+ reductase activity"/>
    <property type="evidence" value="ECO:0007669"/>
    <property type="project" value="UniProtKB-EC"/>
</dbReference>
<sequence>MRFGCPPLPSGRDRQPMFKERKLSMSRPLRVAVVGAGPAGIYASDLLMKSDHDVQIDLFERMPAPFGLIRYGVAPDHPRIKGIVKSLHNVLDKEQLRLLGNIEIGKDITVDELREFYDAIIFSTGATGDQDLRVKGADLEGSWGAGEFVGFYDGNPDFARSWDLSAEKVAVIGVGNVALDVARILAKTGDELKVTEIPDNVYESLSQNKAREVHVFGRRGPAQAKFTPLELKELDHSPNIEVVVNPEDIDYDAASEQARRDSKSQDLVCQTLEQYAIRDPKGAPHKLFIHFFESPVEILGEDGKVVGLKTERTRLDGNGGVVGTGEFTTWDVQAVYRAVGYRSDAVRDVPFDDERAIIPNDGGRVIDPSTGSPVTSLYATGWIKRGPIGLIGNTKSDAKETTEMLLADYAAGSLPAPANPETDAIIELLDDRKIPYTTWDGWHLLDAAEREAGEREGRERKKIVEWNDMVRFARPEYEI</sequence>
<dbReference type="HOGENOM" id="CLU_024722_4_0_11"/>
<accession>Q8FMB5</accession>
<keyword evidence="5 9" id="KW-0274">FAD</keyword>
<comment type="catalytic activity">
    <reaction evidence="8">
        <text>2 reduced [2Fe-2S]-[ferredoxin] + NADP(+) + H(+) = 2 oxidized [2Fe-2S]-[ferredoxin] + NADPH</text>
        <dbReference type="Rhea" id="RHEA:20125"/>
        <dbReference type="Rhea" id="RHEA-COMP:10000"/>
        <dbReference type="Rhea" id="RHEA-COMP:10001"/>
        <dbReference type="ChEBI" id="CHEBI:15378"/>
        <dbReference type="ChEBI" id="CHEBI:33737"/>
        <dbReference type="ChEBI" id="CHEBI:33738"/>
        <dbReference type="ChEBI" id="CHEBI:57783"/>
        <dbReference type="ChEBI" id="CHEBI:58349"/>
        <dbReference type="EC" id="1.18.1.2"/>
    </reaction>
</comment>
<protein>
    <recommendedName>
        <fullName evidence="3">ferredoxin--NADP(+) reductase</fullName>
        <ecNumber evidence="3">1.18.1.2</ecNumber>
    </recommendedName>
</protein>
<evidence type="ECO:0000256" key="4">
    <source>
        <dbReference type="ARBA" id="ARBA00022630"/>
    </source>
</evidence>
<dbReference type="PRINTS" id="PR00419">
    <property type="entry name" value="ADXRDTASE"/>
</dbReference>
<feature type="binding site" evidence="10">
    <location>
        <begin position="218"/>
        <end position="219"/>
    </location>
    <ligand>
        <name>NADP(+)</name>
        <dbReference type="ChEBI" id="CHEBI:58349"/>
    </ligand>
</feature>
<keyword evidence="13" id="KW-1185">Reference proteome</keyword>
<feature type="binding site" evidence="9">
    <location>
        <position position="382"/>
    </location>
    <ligand>
        <name>FAD</name>
        <dbReference type="ChEBI" id="CHEBI:57692"/>
    </ligand>
</feature>
<feature type="binding site" evidence="9">
    <location>
        <position position="104"/>
    </location>
    <ligand>
        <name>FAD</name>
        <dbReference type="ChEBI" id="CHEBI:57692"/>
    </ligand>
</feature>
<dbReference type="STRING" id="196164.gene:10743039"/>
<evidence type="ECO:0000256" key="2">
    <source>
        <dbReference type="ARBA" id="ARBA00008312"/>
    </source>
</evidence>
<comment type="similarity">
    <text evidence="2">Belongs to the ferredoxin--NADP reductase type 1 family.</text>
</comment>
<dbReference type="PANTHER" id="PTHR48467:SF1">
    <property type="entry name" value="GLUTAMATE SYNTHASE 1 [NADH], CHLOROPLASTIC-LIKE"/>
    <property type="match status" value="1"/>
</dbReference>
<feature type="domain" description="FAD/NAD(P)-binding" evidence="11">
    <location>
        <begin position="30"/>
        <end position="206"/>
    </location>
</feature>
<dbReference type="Gene3D" id="3.40.50.720">
    <property type="entry name" value="NAD(P)-binding Rossmann-like Domain"/>
    <property type="match status" value="1"/>
</dbReference>
<feature type="binding site" evidence="9">
    <location>
        <position position="39"/>
    </location>
    <ligand>
        <name>FAD</name>
        <dbReference type="ChEBI" id="CHEBI:57692"/>
    </ligand>
</feature>
<dbReference type="InterPro" id="IPR055275">
    <property type="entry name" value="Ferredox_Rdtase"/>
</dbReference>
<evidence type="ECO:0000256" key="10">
    <source>
        <dbReference type="PIRSR" id="PIRSR000362-2"/>
    </source>
</evidence>
<dbReference type="InterPro" id="IPR036188">
    <property type="entry name" value="FAD/NAD-bd_sf"/>
</dbReference>
<feature type="binding site" evidence="9">
    <location>
        <begin position="389"/>
        <end position="391"/>
    </location>
    <ligand>
        <name>FAD</name>
        <dbReference type="ChEBI" id="CHEBI:57692"/>
    </ligand>
</feature>
<feature type="binding site" evidence="10">
    <location>
        <position position="389"/>
    </location>
    <ligand>
        <name>NADP(+)</name>
        <dbReference type="ChEBI" id="CHEBI:58349"/>
    </ligand>
</feature>